<dbReference type="AlphaFoldDB" id="A0A7V8SV71"/>
<proteinExistence type="predicted"/>
<dbReference type="InterPro" id="IPR055247">
    <property type="entry name" value="InsJ-like_HTH"/>
</dbReference>
<gene>
    <name evidence="3" type="ORF">HRJ53_01290</name>
</gene>
<dbReference type="InterPro" id="IPR047655">
    <property type="entry name" value="Transpos_IS630-like"/>
</dbReference>
<sequence>MGNPAGVKRDFVALEKRRLEAINLLGKSDLNQAEVARRLHVCRQTVSRWADEFRAGGREALKKAGRAGRRPELSEADRERLQELLVQGPEKLGYETPLWTCARVAHLIDNEFGVEYHPGHVWKILDDLGWSCQRPVGRARERNEEAIRRWRRVEWPAIKKKPKPKGAR</sequence>
<feature type="domain" description="Insertion element IS150 protein InsJ-like helix-turn-helix" evidence="1">
    <location>
        <begin position="17"/>
        <end position="69"/>
    </location>
</feature>
<name>A0A7V8SV71_9BACT</name>
<dbReference type="EMBL" id="JACDQQ010000130">
    <property type="protein sequence ID" value="MBA0083608.1"/>
    <property type="molecule type" value="Genomic_DNA"/>
</dbReference>
<dbReference type="Pfam" id="PF13592">
    <property type="entry name" value="HTH_33"/>
    <property type="match status" value="1"/>
</dbReference>
<protein>
    <submittedName>
        <fullName evidence="3">IS630 family transposase</fullName>
    </submittedName>
</protein>
<evidence type="ECO:0000313" key="4">
    <source>
        <dbReference type="Proteomes" id="UP000567293"/>
    </source>
</evidence>
<comment type="caution">
    <text evidence="3">The sequence shown here is derived from an EMBL/GenBank/DDBJ whole genome shotgun (WGS) entry which is preliminary data.</text>
</comment>
<dbReference type="NCBIfam" id="NF033545">
    <property type="entry name" value="transpos_IS630"/>
    <property type="match status" value="1"/>
</dbReference>
<dbReference type="InterPro" id="IPR025959">
    <property type="entry name" value="Winged_HTH_dom"/>
</dbReference>
<dbReference type="InterPro" id="IPR009057">
    <property type="entry name" value="Homeodomain-like_sf"/>
</dbReference>
<dbReference type="Gene3D" id="1.10.10.60">
    <property type="entry name" value="Homeodomain-like"/>
    <property type="match status" value="1"/>
</dbReference>
<dbReference type="Proteomes" id="UP000567293">
    <property type="component" value="Unassembled WGS sequence"/>
</dbReference>
<evidence type="ECO:0000259" key="2">
    <source>
        <dbReference type="Pfam" id="PF13592"/>
    </source>
</evidence>
<feature type="domain" description="Winged helix-turn helix" evidence="2">
    <location>
        <begin position="96"/>
        <end position="152"/>
    </location>
</feature>
<dbReference type="Pfam" id="PF13518">
    <property type="entry name" value="HTH_28"/>
    <property type="match status" value="1"/>
</dbReference>
<reference evidence="3" key="1">
    <citation type="submission" date="2020-06" db="EMBL/GenBank/DDBJ databases">
        <title>Legume-microbial interactions unlock mineral nutrients during tropical forest succession.</title>
        <authorList>
            <person name="Epihov D.Z."/>
        </authorList>
    </citation>
    <scope>NUCLEOTIDE SEQUENCE [LARGE SCALE GENOMIC DNA]</scope>
    <source>
        <strain evidence="3">Pan2503</strain>
    </source>
</reference>
<evidence type="ECO:0000313" key="3">
    <source>
        <dbReference type="EMBL" id="MBA0083608.1"/>
    </source>
</evidence>
<evidence type="ECO:0000259" key="1">
    <source>
        <dbReference type="Pfam" id="PF13518"/>
    </source>
</evidence>
<dbReference type="SUPFAM" id="SSF46689">
    <property type="entry name" value="Homeodomain-like"/>
    <property type="match status" value="1"/>
</dbReference>
<keyword evidence="4" id="KW-1185">Reference proteome</keyword>
<organism evidence="3 4">
    <name type="scientific">Candidatus Acidiferrum panamense</name>
    <dbReference type="NCBI Taxonomy" id="2741543"/>
    <lineage>
        <taxon>Bacteria</taxon>
        <taxon>Pseudomonadati</taxon>
        <taxon>Acidobacteriota</taxon>
        <taxon>Terriglobia</taxon>
        <taxon>Candidatus Acidiferrales</taxon>
        <taxon>Candidatus Acidiferrum</taxon>
    </lineage>
</organism>
<accession>A0A7V8SV71</accession>